<gene>
    <name evidence="1" type="ORF">SPARVUS_LOCUS226154</name>
</gene>
<dbReference type="Proteomes" id="UP001162483">
    <property type="component" value="Unassembled WGS sequence"/>
</dbReference>
<proteinExistence type="predicted"/>
<name>A0ABN9AAH4_9NEOB</name>
<keyword evidence="2" id="KW-1185">Reference proteome</keyword>
<comment type="caution">
    <text evidence="1">The sequence shown here is derived from an EMBL/GenBank/DDBJ whole genome shotgun (WGS) entry which is preliminary data.</text>
</comment>
<accession>A0ABN9AAH4</accession>
<reference evidence="1" key="1">
    <citation type="submission" date="2023-05" db="EMBL/GenBank/DDBJ databases">
        <authorList>
            <person name="Stuckert A."/>
        </authorList>
    </citation>
    <scope>NUCLEOTIDE SEQUENCE</scope>
</reference>
<dbReference type="EMBL" id="CATNWA010000060">
    <property type="protein sequence ID" value="CAI9532454.1"/>
    <property type="molecule type" value="Genomic_DNA"/>
</dbReference>
<protein>
    <submittedName>
        <fullName evidence="1">Uncharacterized protein</fullName>
    </submittedName>
</protein>
<evidence type="ECO:0000313" key="2">
    <source>
        <dbReference type="Proteomes" id="UP001162483"/>
    </source>
</evidence>
<sequence>MCRAIQSSLFVLKGDRSVLFTYRPLPCQLCRRFSIWDPVIDMPRSQ</sequence>
<evidence type="ECO:0000313" key="1">
    <source>
        <dbReference type="EMBL" id="CAI9532454.1"/>
    </source>
</evidence>
<organism evidence="1 2">
    <name type="scientific">Staurois parvus</name>
    <dbReference type="NCBI Taxonomy" id="386267"/>
    <lineage>
        <taxon>Eukaryota</taxon>
        <taxon>Metazoa</taxon>
        <taxon>Chordata</taxon>
        <taxon>Craniata</taxon>
        <taxon>Vertebrata</taxon>
        <taxon>Euteleostomi</taxon>
        <taxon>Amphibia</taxon>
        <taxon>Batrachia</taxon>
        <taxon>Anura</taxon>
        <taxon>Neobatrachia</taxon>
        <taxon>Ranoidea</taxon>
        <taxon>Ranidae</taxon>
        <taxon>Staurois</taxon>
    </lineage>
</organism>